<dbReference type="InterPro" id="IPR029016">
    <property type="entry name" value="GAF-like_dom_sf"/>
</dbReference>
<keyword evidence="4" id="KW-1185">Reference proteome</keyword>
<feature type="domain" description="GGDEF" evidence="2">
    <location>
        <begin position="188"/>
        <end position="320"/>
    </location>
</feature>
<evidence type="ECO:0000313" key="3">
    <source>
        <dbReference type="EMBL" id="UUL81486.1"/>
    </source>
</evidence>
<dbReference type="PANTHER" id="PTHR33121">
    <property type="entry name" value="CYCLIC DI-GMP PHOSPHODIESTERASE PDEF"/>
    <property type="match status" value="1"/>
</dbReference>
<dbReference type="SMART" id="SM00052">
    <property type="entry name" value="EAL"/>
    <property type="match status" value="1"/>
</dbReference>
<dbReference type="InterPro" id="IPR050706">
    <property type="entry name" value="Cyclic-di-GMP_PDE-like"/>
</dbReference>
<dbReference type="InterPro" id="IPR003018">
    <property type="entry name" value="GAF"/>
</dbReference>
<dbReference type="SUPFAM" id="SSF141868">
    <property type="entry name" value="EAL domain-like"/>
    <property type="match status" value="1"/>
</dbReference>
<evidence type="ECO:0000259" key="2">
    <source>
        <dbReference type="PROSITE" id="PS50887"/>
    </source>
</evidence>
<dbReference type="InterPro" id="IPR035919">
    <property type="entry name" value="EAL_sf"/>
</dbReference>
<evidence type="ECO:0000313" key="4">
    <source>
        <dbReference type="Proteomes" id="UP001058533"/>
    </source>
</evidence>
<dbReference type="PROSITE" id="PS50883">
    <property type="entry name" value="EAL"/>
    <property type="match status" value="1"/>
</dbReference>
<dbReference type="InterPro" id="IPR000160">
    <property type="entry name" value="GGDEF_dom"/>
</dbReference>
<name>A0ABY5L5P7_9SPHN</name>
<dbReference type="Gene3D" id="3.30.70.270">
    <property type="match status" value="1"/>
</dbReference>
<protein>
    <submittedName>
        <fullName evidence="3">EAL domain-containing protein</fullName>
    </submittedName>
</protein>
<accession>A0ABY5L5P7</accession>
<dbReference type="SUPFAM" id="SSF55073">
    <property type="entry name" value="Nucleotide cyclase"/>
    <property type="match status" value="1"/>
</dbReference>
<dbReference type="Gene3D" id="3.30.450.40">
    <property type="match status" value="1"/>
</dbReference>
<dbReference type="Proteomes" id="UP001058533">
    <property type="component" value="Chromosome"/>
</dbReference>
<dbReference type="PROSITE" id="PS50887">
    <property type="entry name" value="GGDEF"/>
    <property type="match status" value="1"/>
</dbReference>
<evidence type="ECO:0000259" key="1">
    <source>
        <dbReference type="PROSITE" id="PS50883"/>
    </source>
</evidence>
<reference evidence="3" key="1">
    <citation type="submission" date="2022-07" db="EMBL/GenBank/DDBJ databases">
        <title>Sphingomonas sp. nov., a novel bacterium isolated from the north slope of the Mount Everest.</title>
        <authorList>
            <person name="Cui X."/>
            <person name="Liu Y."/>
        </authorList>
    </citation>
    <scope>NUCLEOTIDE SEQUENCE</scope>
    <source>
        <strain evidence="3">S5-59</strain>
    </source>
</reference>
<sequence>MIATGEPLDETAARLCIEAEKASPGTLCSVITVDSAGVMHPLAAPSLPSDFAALAEGVAIGPDVGSCGAAAFLGHEVTVTDIANDSRWARYKQFAEPLGVLACWSSPILERGGNPVGTFAFYFREHRGPTKIERELVRNCTHLCLIALDRERRVAEHRRRAFTDELTGLANRAAFEGALSKLDCAVPGDWAMLMIDLDNLKIVNDTFGHDVGDCLLRAAGDRIAAAVAPERVFRIGGDEFAIILQTKSALSDLDRTAERILTSIAEPASCGPQVIVPRATIGGAVLSAGDRVPGRVRQHADFAMYHAKETGRGGFVRYWPGLGSAMTRRLGDIRDVDAALRDDRIDAFYQPLFRLDTHEIVGVEALCRMRMGDRTVAAAAFHEATKDAHVATALTARMMDIVARDVRRWLDMGIPFQHVGINISSADMREGALDKVLAHTFERQGVPLDHVILEVTEAVYMGDDDQLVQGAIERLRAKGMKVALDDFGTGYASLTHLLTVPVDILKIDKSFVDRLSPDDSSIAIVEGLVQIAGKLDIRVVAEGIETEAQAAQLTAIGCNLGQGYLFSRAVDRDAATALLMNQSQAPTAIDMAHPGATISQIGRRR</sequence>
<dbReference type="Pfam" id="PF00563">
    <property type="entry name" value="EAL"/>
    <property type="match status" value="1"/>
</dbReference>
<dbReference type="PANTHER" id="PTHR33121:SF70">
    <property type="entry name" value="SIGNALING PROTEIN YKOW"/>
    <property type="match status" value="1"/>
</dbReference>
<dbReference type="InterPro" id="IPR029787">
    <property type="entry name" value="Nucleotide_cyclase"/>
</dbReference>
<dbReference type="RefSeq" id="WP_256505168.1">
    <property type="nucleotide sequence ID" value="NZ_CP101740.1"/>
</dbReference>
<dbReference type="CDD" id="cd01949">
    <property type="entry name" value="GGDEF"/>
    <property type="match status" value="1"/>
</dbReference>
<dbReference type="Pfam" id="PF00990">
    <property type="entry name" value="GGDEF"/>
    <property type="match status" value="1"/>
</dbReference>
<dbReference type="SMART" id="SM00267">
    <property type="entry name" value="GGDEF"/>
    <property type="match status" value="1"/>
</dbReference>
<dbReference type="Gene3D" id="3.20.20.450">
    <property type="entry name" value="EAL domain"/>
    <property type="match status" value="1"/>
</dbReference>
<dbReference type="Pfam" id="PF13185">
    <property type="entry name" value="GAF_2"/>
    <property type="match status" value="1"/>
</dbReference>
<dbReference type="InterPro" id="IPR043128">
    <property type="entry name" value="Rev_trsase/Diguanyl_cyclase"/>
</dbReference>
<dbReference type="EMBL" id="CP101740">
    <property type="protein sequence ID" value="UUL81486.1"/>
    <property type="molecule type" value="Genomic_DNA"/>
</dbReference>
<dbReference type="NCBIfam" id="TIGR00254">
    <property type="entry name" value="GGDEF"/>
    <property type="match status" value="1"/>
</dbReference>
<organism evidence="3 4">
    <name type="scientific">Sphingomonas qomolangmaensis</name>
    <dbReference type="NCBI Taxonomy" id="2918765"/>
    <lineage>
        <taxon>Bacteria</taxon>
        <taxon>Pseudomonadati</taxon>
        <taxon>Pseudomonadota</taxon>
        <taxon>Alphaproteobacteria</taxon>
        <taxon>Sphingomonadales</taxon>
        <taxon>Sphingomonadaceae</taxon>
        <taxon>Sphingomonas</taxon>
    </lineage>
</organism>
<dbReference type="SUPFAM" id="SSF55781">
    <property type="entry name" value="GAF domain-like"/>
    <property type="match status" value="1"/>
</dbReference>
<proteinExistence type="predicted"/>
<gene>
    <name evidence="3" type="ORF">NMP03_09700</name>
</gene>
<feature type="domain" description="EAL" evidence="1">
    <location>
        <begin position="329"/>
        <end position="583"/>
    </location>
</feature>
<dbReference type="InterPro" id="IPR001633">
    <property type="entry name" value="EAL_dom"/>
</dbReference>
<dbReference type="CDD" id="cd01948">
    <property type="entry name" value="EAL"/>
    <property type="match status" value="1"/>
</dbReference>